<comment type="caution">
    <text evidence="1">The sequence shown here is derived from an EMBL/GenBank/DDBJ whole genome shotgun (WGS) entry which is preliminary data.</text>
</comment>
<feature type="non-terminal residue" evidence="1">
    <location>
        <position position="60"/>
    </location>
</feature>
<sequence>MIALLNDFAAFFTTAGTTAAKHKIRWRCILRQAKNRRFAAVPTSTAAVFLSIEACWATPR</sequence>
<keyword evidence="2" id="KW-1185">Reference proteome</keyword>
<evidence type="ECO:0000313" key="2">
    <source>
        <dbReference type="Proteomes" id="UP001341840"/>
    </source>
</evidence>
<dbReference type="EMBL" id="JASCZI010035057">
    <property type="protein sequence ID" value="MED6129450.1"/>
    <property type="molecule type" value="Genomic_DNA"/>
</dbReference>
<gene>
    <name evidence="1" type="ORF">PIB30_108034</name>
</gene>
<name>A0ABU6RZS8_9FABA</name>
<proteinExistence type="predicted"/>
<organism evidence="1 2">
    <name type="scientific">Stylosanthes scabra</name>
    <dbReference type="NCBI Taxonomy" id="79078"/>
    <lineage>
        <taxon>Eukaryota</taxon>
        <taxon>Viridiplantae</taxon>
        <taxon>Streptophyta</taxon>
        <taxon>Embryophyta</taxon>
        <taxon>Tracheophyta</taxon>
        <taxon>Spermatophyta</taxon>
        <taxon>Magnoliopsida</taxon>
        <taxon>eudicotyledons</taxon>
        <taxon>Gunneridae</taxon>
        <taxon>Pentapetalae</taxon>
        <taxon>rosids</taxon>
        <taxon>fabids</taxon>
        <taxon>Fabales</taxon>
        <taxon>Fabaceae</taxon>
        <taxon>Papilionoideae</taxon>
        <taxon>50 kb inversion clade</taxon>
        <taxon>dalbergioids sensu lato</taxon>
        <taxon>Dalbergieae</taxon>
        <taxon>Pterocarpus clade</taxon>
        <taxon>Stylosanthes</taxon>
    </lineage>
</organism>
<evidence type="ECO:0000313" key="1">
    <source>
        <dbReference type="EMBL" id="MED6129450.1"/>
    </source>
</evidence>
<dbReference type="Proteomes" id="UP001341840">
    <property type="component" value="Unassembled WGS sequence"/>
</dbReference>
<accession>A0ABU6RZS8</accession>
<protein>
    <submittedName>
        <fullName evidence="1">Uncharacterized protein</fullName>
    </submittedName>
</protein>
<reference evidence="1 2" key="1">
    <citation type="journal article" date="2023" name="Plants (Basel)">
        <title>Bridging the Gap: Combining Genomics and Transcriptomics Approaches to Understand Stylosanthes scabra, an Orphan Legume from the Brazilian Caatinga.</title>
        <authorList>
            <person name="Ferreira-Neto J.R.C."/>
            <person name="da Silva M.D."/>
            <person name="Binneck E."/>
            <person name="de Melo N.F."/>
            <person name="da Silva R.H."/>
            <person name="de Melo A.L.T.M."/>
            <person name="Pandolfi V."/>
            <person name="Bustamante F.O."/>
            <person name="Brasileiro-Vidal A.C."/>
            <person name="Benko-Iseppon A.M."/>
        </authorList>
    </citation>
    <scope>NUCLEOTIDE SEQUENCE [LARGE SCALE GENOMIC DNA]</scope>
    <source>
        <tissue evidence="1">Leaves</tissue>
    </source>
</reference>